<evidence type="ECO:0000256" key="1">
    <source>
        <dbReference type="SAM" id="Coils"/>
    </source>
</evidence>
<gene>
    <name evidence="2" type="ORF">R28058_11291</name>
</gene>
<dbReference type="EMBL" id="CEKZ01000003">
    <property type="protein sequence ID" value="CEQ03396.1"/>
    <property type="molecule type" value="Genomic_DNA"/>
</dbReference>
<evidence type="ECO:0000313" key="3">
    <source>
        <dbReference type="Proteomes" id="UP000049127"/>
    </source>
</evidence>
<dbReference type="RefSeq" id="WP_055341741.1">
    <property type="nucleotide sequence ID" value="NZ_CDNI01000003.1"/>
</dbReference>
<proteinExistence type="predicted"/>
<evidence type="ECO:0000313" key="2">
    <source>
        <dbReference type="EMBL" id="CEQ03396.1"/>
    </source>
</evidence>
<keyword evidence="1" id="KW-0175">Coiled coil</keyword>
<feature type="coiled-coil region" evidence="1">
    <location>
        <begin position="65"/>
        <end position="92"/>
    </location>
</feature>
<sequence>MNILNVNSSNILLKSYNSSSLNKIQINVSNNKNNPDKSLKELPIIIKGKHLARENLDVTYNSNINKKIQESLERKLSQLSKLKDRIENKDKKDDTKDNAVENPKIDSYVNVAEKIKDTKETSLSKGEPLLSEKQINLQDINKKIIETHFELKDIKISAQELSKQSEVIDAKIYMFKKMYGNDMFKRAEKEAILKQVYDTRNNPLFQELKNTFDEIVELEEQLNDKLSKDQPEEKKEI</sequence>
<name>A0A0C7QIW8_PARSO</name>
<dbReference type="OrthoDB" id="1750783at2"/>
<dbReference type="Proteomes" id="UP000049127">
    <property type="component" value="Unassembled WGS sequence"/>
</dbReference>
<organism evidence="2 3">
    <name type="scientific">Paraclostridium sordellii</name>
    <name type="common">Clostridium sordellii</name>
    <dbReference type="NCBI Taxonomy" id="1505"/>
    <lineage>
        <taxon>Bacteria</taxon>
        <taxon>Bacillati</taxon>
        <taxon>Bacillota</taxon>
        <taxon>Clostridia</taxon>
        <taxon>Peptostreptococcales</taxon>
        <taxon>Peptostreptococcaceae</taxon>
        <taxon>Paraclostridium</taxon>
    </lineage>
</organism>
<reference evidence="2 3" key="1">
    <citation type="submission" date="2015-01" db="EMBL/GenBank/DDBJ databases">
        <authorList>
            <person name="Aslett A.Martin."/>
            <person name="De Silva Nishadi"/>
        </authorList>
    </citation>
    <scope>NUCLEOTIDE SEQUENCE [LARGE SCALE GENOMIC DNA]</scope>
    <source>
        <strain evidence="2 3">R28058</strain>
    </source>
</reference>
<accession>A0A0C7QIW8</accession>
<protein>
    <submittedName>
        <fullName evidence="2">Uncharacterized protein</fullName>
    </submittedName>
</protein>
<dbReference type="AlphaFoldDB" id="A0A0C7QIW8"/>